<reference evidence="2 3" key="1">
    <citation type="journal article" date="2011" name="PLoS Genet.">
        <title>Comparative genomic analysis of human fungal pathogens causing paracoccidioidomycosis.</title>
        <authorList>
            <person name="Desjardins C.A."/>
            <person name="Champion M.D."/>
            <person name="Holder J.W."/>
            <person name="Muszewska A."/>
            <person name="Goldberg J."/>
            <person name="Bailao A.M."/>
            <person name="Brigido M.M."/>
            <person name="Ferreira M.E."/>
            <person name="Garcia A.M."/>
            <person name="Grynberg M."/>
            <person name="Gujja S."/>
            <person name="Heiman D.I."/>
            <person name="Henn M.R."/>
            <person name="Kodira C.D."/>
            <person name="Leon-Narvaez H."/>
            <person name="Longo L.V."/>
            <person name="Ma L.J."/>
            <person name="Malavazi I."/>
            <person name="Matsuo A.L."/>
            <person name="Morais F.V."/>
            <person name="Pereira M."/>
            <person name="Rodriguez-Brito S."/>
            <person name="Sakthikumar S."/>
            <person name="Salem-Izacc S.M."/>
            <person name="Sykes S.M."/>
            <person name="Teixeira M.M."/>
            <person name="Vallejo M.C."/>
            <person name="Walter M.E."/>
            <person name="Yandava C."/>
            <person name="Young S."/>
            <person name="Zeng Q."/>
            <person name="Zucker J."/>
            <person name="Felipe M.S."/>
            <person name="Goldman G.H."/>
            <person name="Haas B.J."/>
            <person name="McEwen J.G."/>
            <person name="Nino-Vega G."/>
            <person name="Puccia R."/>
            <person name="San-Blas G."/>
            <person name="Soares C.M."/>
            <person name="Birren B.W."/>
            <person name="Cuomo C.A."/>
        </authorList>
    </citation>
    <scope>NUCLEOTIDE SEQUENCE [LARGE SCALE GENOMIC DNA]</scope>
    <source>
        <strain evidence="3">ATCC MYA-826 / Pb01</strain>
    </source>
</reference>
<dbReference type="VEuPathDB" id="FungiDB:PAAG_11471"/>
<proteinExistence type="predicted"/>
<sequence length="66" mass="7734">MKLVRRHCNGNVIEAHDVARDEMYFGAFTNLDGRLDLLSNAERDELGPFVQQKMEQEKEQKLDRRA</sequence>
<accession>A0A0A2V2Q9</accession>
<dbReference type="AlphaFoldDB" id="A0A0A2V2Q9"/>
<evidence type="ECO:0000256" key="1">
    <source>
        <dbReference type="SAM" id="MobiDB-lite"/>
    </source>
</evidence>
<dbReference type="EMBL" id="KN293996">
    <property type="protein sequence ID" value="KGQ01753.1"/>
    <property type="molecule type" value="Genomic_DNA"/>
</dbReference>
<keyword evidence="3" id="KW-1185">Reference proteome</keyword>
<feature type="compositionally biased region" description="Basic and acidic residues" evidence="1">
    <location>
        <begin position="54"/>
        <end position="66"/>
    </location>
</feature>
<feature type="region of interest" description="Disordered" evidence="1">
    <location>
        <begin position="46"/>
        <end position="66"/>
    </location>
</feature>
<protein>
    <submittedName>
        <fullName evidence="2">Uncharacterized protein</fullName>
    </submittedName>
</protein>
<evidence type="ECO:0000313" key="3">
    <source>
        <dbReference type="Proteomes" id="UP000002059"/>
    </source>
</evidence>
<dbReference type="KEGG" id="pbl:PAAG_11471"/>
<dbReference type="GeneID" id="26970461"/>
<dbReference type="Proteomes" id="UP000002059">
    <property type="component" value="Partially assembled WGS sequence"/>
</dbReference>
<dbReference type="RefSeq" id="XP_015703249.1">
    <property type="nucleotide sequence ID" value="XM_015847117.1"/>
</dbReference>
<evidence type="ECO:0000313" key="2">
    <source>
        <dbReference type="EMBL" id="KGQ01753.1"/>
    </source>
</evidence>
<dbReference type="HOGENOM" id="CLU_2831836_0_0_1"/>
<name>A0A0A2V2Q9_PARBA</name>
<gene>
    <name evidence="2" type="ORF">PAAG_11471</name>
</gene>
<organism evidence="2 3">
    <name type="scientific">Paracoccidioides lutzii (strain ATCC MYA-826 / Pb01)</name>
    <name type="common">Paracoccidioides brasiliensis</name>
    <dbReference type="NCBI Taxonomy" id="502779"/>
    <lineage>
        <taxon>Eukaryota</taxon>
        <taxon>Fungi</taxon>
        <taxon>Dikarya</taxon>
        <taxon>Ascomycota</taxon>
        <taxon>Pezizomycotina</taxon>
        <taxon>Eurotiomycetes</taxon>
        <taxon>Eurotiomycetidae</taxon>
        <taxon>Onygenales</taxon>
        <taxon>Ajellomycetaceae</taxon>
        <taxon>Paracoccidioides</taxon>
    </lineage>
</organism>